<dbReference type="RefSeq" id="WP_110037618.1">
    <property type="nucleotide sequence ID" value="NZ_JARWQV010000319.1"/>
</dbReference>
<evidence type="ECO:0000313" key="3">
    <source>
        <dbReference type="Proteomes" id="UP000246410"/>
    </source>
</evidence>
<sequence length="103" mass="10571">MSTPPPGYPGYVPPRDHPQANLVLILGILGLAFCGLCAPFAWLKGRTVLAEIDASQGRIGGRSAVYAGYICGLIGTILLAVMVLFGLGGLILFLIVGAAESSA</sequence>
<dbReference type="EMBL" id="QGTL01000004">
    <property type="protein sequence ID" value="PWV75926.1"/>
    <property type="molecule type" value="Genomic_DNA"/>
</dbReference>
<evidence type="ECO:0000256" key="1">
    <source>
        <dbReference type="SAM" id="Phobius"/>
    </source>
</evidence>
<evidence type="ECO:0008006" key="4">
    <source>
        <dbReference type="Google" id="ProtNLM"/>
    </source>
</evidence>
<keyword evidence="1" id="KW-1133">Transmembrane helix</keyword>
<gene>
    <name evidence="2" type="ORF">DFR69_10427</name>
</gene>
<protein>
    <recommendedName>
        <fullName evidence="4">DUF4190 domain-containing protein</fullName>
    </recommendedName>
</protein>
<proteinExistence type="predicted"/>
<feature type="transmembrane region" description="Helical" evidence="1">
    <location>
        <begin position="64"/>
        <end position="97"/>
    </location>
</feature>
<keyword evidence="1" id="KW-0472">Membrane</keyword>
<organism evidence="2 3">
    <name type="scientific">Nocardia neocaledoniensis</name>
    <dbReference type="NCBI Taxonomy" id="236511"/>
    <lineage>
        <taxon>Bacteria</taxon>
        <taxon>Bacillati</taxon>
        <taxon>Actinomycetota</taxon>
        <taxon>Actinomycetes</taxon>
        <taxon>Mycobacteriales</taxon>
        <taxon>Nocardiaceae</taxon>
        <taxon>Nocardia</taxon>
    </lineage>
</organism>
<evidence type="ECO:0000313" key="2">
    <source>
        <dbReference type="EMBL" id="PWV75926.1"/>
    </source>
</evidence>
<keyword evidence="3" id="KW-1185">Reference proteome</keyword>
<dbReference type="AlphaFoldDB" id="A0A317NKM4"/>
<name>A0A317NKM4_9NOCA</name>
<feature type="transmembrane region" description="Helical" evidence="1">
    <location>
        <begin position="20"/>
        <end position="43"/>
    </location>
</feature>
<dbReference type="Proteomes" id="UP000246410">
    <property type="component" value="Unassembled WGS sequence"/>
</dbReference>
<keyword evidence="1" id="KW-0812">Transmembrane</keyword>
<accession>A0A317NKM4</accession>
<comment type="caution">
    <text evidence="2">The sequence shown here is derived from an EMBL/GenBank/DDBJ whole genome shotgun (WGS) entry which is preliminary data.</text>
</comment>
<reference evidence="2 3" key="1">
    <citation type="submission" date="2018-05" db="EMBL/GenBank/DDBJ databases">
        <title>Genomic Encyclopedia of Type Strains, Phase IV (KMG-IV): sequencing the most valuable type-strain genomes for metagenomic binning, comparative biology and taxonomic classification.</title>
        <authorList>
            <person name="Goeker M."/>
        </authorList>
    </citation>
    <scope>NUCLEOTIDE SEQUENCE [LARGE SCALE GENOMIC DNA]</scope>
    <source>
        <strain evidence="2 3">DSM 44717</strain>
    </source>
</reference>